<proteinExistence type="predicted"/>
<comment type="caution">
    <text evidence="1">The sequence shown here is derived from an EMBL/GenBank/DDBJ whole genome shotgun (WGS) entry which is preliminary data.</text>
</comment>
<name>A0A6G2BHS4_9ACTN</name>
<organism evidence="1 2">
    <name type="scientific">Streptomyces taklimakanensis</name>
    <dbReference type="NCBI Taxonomy" id="2569853"/>
    <lineage>
        <taxon>Bacteria</taxon>
        <taxon>Bacillati</taxon>
        <taxon>Actinomycetota</taxon>
        <taxon>Actinomycetes</taxon>
        <taxon>Kitasatosporales</taxon>
        <taxon>Streptomycetaceae</taxon>
        <taxon>Streptomyces</taxon>
    </lineage>
</organism>
<dbReference type="RefSeq" id="WP_155072470.1">
    <property type="nucleotide sequence ID" value="NZ_WIXO01000001.1"/>
</dbReference>
<dbReference type="EMBL" id="WIXO01000001">
    <property type="protein sequence ID" value="MTE21825.1"/>
    <property type="molecule type" value="Genomic_DNA"/>
</dbReference>
<reference evidence="1 2" key="1">
    <citation type="submission" date="2019-11" db="EMBL/GenBank/DDBJ databases">
        <authorList>
            <person name="Yuan L."/>
        </authorList>
    </citation>
    <scope>NUCLEOTIDE SEQUENCE [LARGE SCALE GENOMIC DNA]</scope>
    <source>
        <strain evidence="1 2">TRM43335</strain>
    </source>
</reference>
<dbReference type="Proteomes" id="UP000473014">
    <property type="component" value="Unassembled WGS sequence"/>
</dbReference>
<evidence type="ECO:0000313" key="2">
    <source>
        <dbReference type="Proteomes" id="UP000473014"/>
    </source>
</evidence>
<keyword evidence="2" id="KW-1185">Reference proteome</keyword>
<dbReference type="AlphaFoldDB" id="A0A6G2BHS4"/>
<sequence length="59" mass="5998">MQGTIDAGFGPELELDMQELEAMEAPGWATWAGFGTGTVVTSAIGYASVYVAVSGAAIT</sequence>
<gene>
    <name evidence="1" type="ORF">F0L17_22460</name>
</gene>
<dbReference type="NCBIfam" id="NF041808">
    <property type="entry name" value="daptide_123"/>
    <property type="match status" value="1"/>
</dbReference>
<evidence type="ECO:0000313" key="1">
    <source>
        <dbReference type="EMBL" id="MTE21825.1"/>
    </source>
</evidence>
<accession>A0A6G2BHS4</accession>
<protein>
    <submittedName>
        <fullName evidence="1">Uncharacterized protein</fullName>
    </submittedName>
</protein>